<dbReference type="OrthoDB" id="1875589at2759"/>
<dbReference type="EMBL" id="KN839072">
    <property type="protein sequence ID" value="KIJ90979.1"/>
    <property type="molecule type" value="Genomic_DNA"/>
</dbReference>
<evidence type="ECO:0000256" key="1">
    <source>
        <dbReference type="ARBA" id="ARBA00022980"/>
    </source>
</evidence>
<dbReference type="GO" id="GO:0003723">
    <property type="term" value="F:RNA binding"/>
    <property type="evidence" value="ECO:0007669"/>
    <property type="project" value="InterPro"/>
</dbReference>
<dbReference type="GO" id="GO:0022625">
    <property type="term" value="C:cytosolic large ribosomal subunit"/>
    <property type="evidence" value="ECO:0007669"/>
    <property type="project" value="TreeGrafter"/>
</dbReference>
<keyword evidence="2" id="KW-0687">Ribonucleoprotein</keyword>
<dbReference type="STRING" id="1095629.A0A0C9WHD0"/>
<accession>A0A0C9WHD0</accession>
<dbReference type="InterPro" id="IPR039660">
    <property type="entry name" value="Ribosomal_eL14"/>
</dbReference>
<reference evidence="4 5" key="1">
    <citation type="submission" date="2014-04" db="EMBL/GenBank/DDBJ databases">
        <authorList>
            <consortium name="DOE Joint Genome Institute"/>
            <person name="Kuo A."/>
            <person name="Kohler A."/>
            <person name="Nagy L.G."/>
            <person name="Floudas D."/>
            <person name="Copeland A."/>
            <person name="Barry K.W."/>
            <person name="Cichocki N."/>
            <person name="Veneault-Fourrey C."/>
            <person name="LaButti K."/>
            <person name="Lindquist E.A."/>
            <person name="Lipzen A."/>
            <person name="Lundell T."/>
            <person name="Morin E."/>
            <person name="Murat C."/>
            <person name="Sun H."/>
            <person name="Tunlid A."/>
            <person name="Henrissat B."/>
            <person name="Grigoriev I.V."/>
            <person name="Hibbett D.S."/>
            <person name="Martin F."/>
            <person name="Nordberg H.P."/>
            <person name="Cantor M.N."/>
            <person name="Hua S.X."/>
        </authorList>
    </citation>
    <scope>NUCLEOTIDE SEQUENCE [LARGE SCALE GENOMIC DNA]</scope>
    <source>
        <strain evidence="4 5">LaAM-08-1</strain>
    </source>
</reference>
<feature type="domain" description="KOW" evidence="3">
    <location>
        <begin position="1"/>
        <end position="28"/>
    </location>
</feature>
<sequence>VVLLKSGPFSGKIAVIAEIIDHNRAIIDGPTKGVSRQSYRYKHLALTPLKLSGLPQGDGTKRARERGHR</sequence>
<proteinExistence type="predicted"/>
<protein>
    <recommendedName>
        <fullName evidence="3">KOW domain-containing protein</fullName>
    </recommendedName>
</protein>
<dbReference type="InterPro" id="IPR014722">
    <property type="entry name" value="Rib_uL2_dom2"/>
</dbReference>
<gene>
    <name evidence="4" type="ORF">K443DRAFT_115788</name>
</gene>
<dbReference type="AlphaFoldDB" id="A0A0C9WHD0"/>
<name>A0A0C9WHD0_9AGAR</name>
<evidence type="ECO:0000313" key="5">
    <source>
        <dbReference type="Proteomes" id="UP000054477"/>
    </source>
</evidence>
<dbReference type="GO" id="GO:0042273">
    <property type="term" value="P:ribosomal large subunit biogenesis"/>
    <property type="evidence" value="ECO:0007669"/>
    <property type="project" value="TreeGrafter"/>
</dbReference>
<dbReference type="PANTHER" id="PTHR11127">
    <property type="entry name" value="60S RIBOSOMAL PROTEIN L14"/>
    <property type="match status" value="1"/>
</dbReference>
<keyword evidence="1" id="KW-0689">Ribosomal protein</keyword>
<dbReference type="InterPro" id="IPR005824">
    <property type="entry name" value="KOW"/>
</dbReference>
<dbReference type="SUPFAM" id="SSF50104">
    <property type="entry name" value="Translation proteins SH3-like domain"/>
    <property type="match status" value="1"/>
</dbReference>
<evidence type="ECO:0000256" key="2">
    <source>
        <dbReference type="ARBA" id="ARBA00023274"/>
    </source>
</evidence>
<feature type="non-terminal residue" evidence="4">
    <location>
        <position position="69"/>
    </location>
</feature>
<dbReference type="HOGENOM" id="CLU_2892053_0_0_1"/>
<reference evidence="5" key="2">
    <citation type="submission" date="2015-01" db="EMBL/GenBank/DDBJ databases">
        <title>Evolutionary Origins and Diversification of the Mycorrhizal Mutualists.</title>
        <authorList>
            <consortium name="DOE Joint Genome Institute"/>
            <consortium name="Mycorrhizal Genomics Consortium"/>
            <person name="Kohler A."/>
            <person name="Kuo A."/>
            <person name="Nagy L.G."/>
            <person name="Floudas D."/>
            <person name="Copeland A."/>
            <person name="Barry K.W."/>
            <person name="Cichocki N."/>
            <person name="Veneault-Fourrey C."/>
            <person name="LaButti K."/>
            <person name="Lindquist E.A."/>
            <person name="Lipzen A."/>
            <person name="Lundell T."/>
            <person name="Morin E."/>
            <person name="Murat C."/>
            <person name="Riley R."/>
            <person name="Ohm R."/>
            <person name="Sun H."/>
            <person name="Tunlid A."/>
            <person name="Henrissat B."/>
            <person name="Grigoriev I.V."/>
            <person name="Hibbett D.S."/>
            <person name="Martin F."/>
        </authorList>
    </citation>
    <scope>NUCLEOTIDE SEQUENCE [LARGE SCALE GENOMIC DNA]</scope>
    <source>
        <strain evidence="5">LaAM-08-1</strain>
    </source>
</reference>
<dbReference type="GO" id="GO:0003735">
    <property type="term" value="F:structural constituent of ribosome"/>
    <property type="evidence" value="ECO:0007669"/>
    <property type="project" value="InterPro"/>
</dbReference>
<dbReference type="InterPro" id="IPR008991">
    <property type="entry name" value="Translation_prot_SH3-like_sf"/>
</dbReference>
<dbReference type="Pfam" id="PF00467">
    <property type="entry name" value="KOW"/>
    <property type="match status" value="1"/>
</dbReference>
<keyword evidence="5" id="KW-1185">Reference proteome</keyword>
<dbReference type="CDD" id="cd23702">
    <property type="entry name" value="eL14"/>
    <property type="match status" value="1"/>
</dbReference>
<dbReference type="Gene3D" id="2.30.30.30">
    <property type="match status" value="1"/>
</dbReference>
<evidence type="ECO:0000313" key="4">
    <source>
        <dbReference type="EMBL" id="KIJ90979.1"/>
    </source>
</evidence>
<evidence type="ECO:0000259" key="3">
    <source>
        <dbReference type="Pfam" id="PF00467"/>
    </source>
</evidence>
<dbReference type="PANTHER" id="PTHR11127:SF2">
    <property type="entry name" value="LARGE RIBOSOMAL SUBUNIT PROTEIN EL14"/>
    <property type="match status" value="1"/>
</dbReference>
<organism evidence="4 5">
    <name type="scientific">Laccaria amethystina LaAM-08-1</name>
    <dbReference type="NCBI Taxonomy" id="1095629"/>
    <lineage>
        <taxon>Eukaryota</taxon>
        <taxon>Fungi</taxon>
        <taxon>Dikarya</taxon>
        <taxon>Basidiomycota</taxon>
        <taxon>Agaricomycotina</taxon>
        <taxon>Agaricomycetes</taxon>
        <taxon>Agaricomycetidae</taxon>
        <taxon>Agaricales</taxon>
        <taxon>Agaricineae</taxon>
        <taxon>Hydnangiaceae</taxon>
        <taxon>Laccaria</taxon>
    </lineage>
</organism>
<dbReference type="Proteomes" id="UP000054477">
    <property type="component" value="Unassembled WGS sequence"/>
</dbReference>